<dbReference type="Gene3D" id="3.40.50.1170">
    <property type="entry name" value="L-asparaginase, N-terminal domain"/>
    <property type="match status" value="1"/>
</dbReference>
<evidence type="ECO:0000313" key="4">
    <source>
        <dbReference type="EMBL" id="PRW32947.1"/>
    </source>
</evidence>
<dbReference type="AlphaFoldDB" id="A0A2P6TFR5"/>
<organism evidence="4 5">
    <name type="scientific">Chlorella sorokiniana</name>
    <name type="common">Freshwater green alga</name>
    <dbReference type="NCBI Taxonomy" id="3076"/>
    <lineage>
        <taxon>Eukaryota</taxon>
        <taxon>Viridiplantae</taxon>
        <taxon>Chlorophyta</taxon>
        <taxon>core chlorophytes</taxon>
        <taxon>Trebouxiophyceae</taxon>
        <taxon>Chlorellales</taxon>
        <taxon>Chlorellaceae</taxon>
        <taxon>Chlorella clade</taxon>
        <taxon>Chlorella</taxon>
    </lineage>
</organism>
<proteinExistence type="predicted"/>
<protein>
    <recommendedName>
        <fullName evidence="1">asparaginase</fullName>
        <ecNumber evidence="1">3.5.1.1</ecNumber>
    </recommendedName>
</protein>
<evidence type="ECO:0000313" key="5">
    <source>
        <dbReference type="Proteomes" id="UP000239899"/>
    </source>
</evidence>
<sequence length="331" mass="34725">MRVLVITLGATALQKFDEASGTMQLGLAPNELLAQAAVEGCDTQLEQLPVRSGAELTLATVARIRDAVLGALCGDKFGACVLLIGTDTLEEAAFLLHLMLAVALRQAGSSLVITGAMLPADQLGSDNAKNLRDALMVASSTVMRQLGGAALVVMNDDIHLAQYVCKADSQLIGAFQSHPGPIGQLRSGEPCCYFAPPPPQPWLPAPDAAFQTVLAAALERQRVAIWTVTASASLIPDGLLAELDGLVLAGSGSGSVPQAVIDQLSPAWTARLPIVICSRCGVGRNSDDWLYRGSRQKYESRGFVLGGGYEHLNPLQARSLLVLRLAALGHA</sequence>
<comment type="caution">
    <text evidence="4">The sequence shown here is derived from an EMBL/GenBank/DDBJ whole genome shotgun (WGS) entry which is preliminary data.</text>
</comment>
<dbReference type="STRING" id="3076.A0A2P6TFR5"/>
<name>A0A2P6TFR5_CHLSO</name>
<dbReference type="GO" id="GO:0004067">
    <property type="term" value="F:asparaginase activity"/>
    <property type="evidence" value="ECO:0007669"/>
    <property type="project" value="UniProtKB-UniRule"/>
</dbReference>
<dbReference type="SUPFAM" id="SSF53774">
    <property type="entry name" value="Glutaminase/Asparaginase"/>
    <property type="match status" value="1"/>
</dbReference>
<evidence type="ECO:0000259" key="3">
    <source>
        <dbReference type="Pfam" id="PF17763"/>
    </source>
</evidence>
<evidence type="ECO:0000259" key="2">
    <source>
        <dbReference type="Pfam" id="PF00710"/>
    </source>
</evidence>
<dbReference type="Gene3D" id="3.40.50.40">
    <property type="match status" value="1"/>
</dbReference>
<dbReference type="InterPro" id="IPR027473">
    <property type="entry name" value="L-asparaginase_C"/>
</dbReference>
<dbReference type="EMBL" id="LHPG02000018">
    <property type="protein sequence ID" value="PRW32947.1"/>
    <property type="molecule type" value="Genomic_DNA"/>
</dbReference>
<dbReference type="PROSITE" id="PS51732">
    <property type="entry name" value="ASN_GLN_ASE_3"/>
    <property type="match status" value="1"/>
</dbReference>
<accession>A0A2P6TFR5</accession>
<keyword evidence="5" id="KW-1185">Reference proteome</keyword>
<dbReference type="InterPro" id="IPR027474">
    <property type="entry name" value="L-asparaginase_N"/>
</dbReference>
<dbReference type="InterPro" id="IPR006034">
    <property type="entry name" value="Asparaginase/glutaminase-like"/>
</dbReference>
<dbReference type="PIRSF" id="PIRSF001220">
    <property type="entry name" value="L-ASNase_gatD"/>
    <property type="match status" value="1"/>
</dbReference>
<dbReference type="OrthoDB" id="542841at2759"/>
<dbReference type="PANTHER" id="PTHR11707">
    <property type="entry name" value="L-ASPARAGINASE"/>
    <property type="match status" value="1"/>
</dbReference>
<dbReference type="Proteomes" id="UP000239899">
    <property type="component" value="Unassembled WGS sequence"/>
</dbReference>
<dbReference type="InterPro" id="IPR040919">
    <property type="entry name" value="Asparaginase_C"/>
</dbReference>
<feature type="domain" description="Asparaginase/glutaminase C-terminal" evidence="3">
    <location>
        <begin position="231"/>
        <end position="326"/>
    </location>
</feature>
<dbReference type="PIRSF" id="PIRSF500176">
    <property type="entry name" value="L_ASNase"/>
    <property type="match status" value="1"/>
</dbReference>
<dbReference type="PANTHER" id="PTHR11707:SF28">
    <property type="entry name" value="60 KDA LYSOPHOSPHOLIPASE"/>
    <property type="match status" value="1"/>
</dbReference>
<dbReference type="SMR" id="A0A2P6TFR5"/>
<evidence type="ECO:0000256" key="1">
    <source>
        <dbReference type="ARBA" id="ARBA00012920"/>
    </source>
</evidence>
<dbReference type="EC" id="3.5.1.1" evidence="1"/>
<gene>
    <name evidence="4" type="ORF">C2E21_8041</name>
</gene>
<reference evidence="4 5" key="1">
    <citation type="journal article" date="2018" name="Plant J.">
        <title>Genome sequences of Chlorella sorokiniana UTEX 1602 and Micractinium conductrix SAG 241.80: implications to maltose excretion by a green alga.</title>
        <authorList>
            <person name="Arriola M.B."/>
            <person name="Velmurugan N."/>
            <person name="Zhang Y."/>
            <person name="Plunkett M.H."/>
            <person name="Hondzo H."/>
            <person name="Barney B.M."/>
        </authorList>
    </citation>
    <scope>NUCLEOTIDE SEQUENCE [LARGE SCALE GENOMIC DNA]</scope>
    <source>
        <strain evidence="5">UTEX 1602</strain>
    </source>
</reference>
<dbReference type="InterPro" id="IPR036152">
    <property type="entry name" value="Asp/glu_Ase-like_sf"/>
</dbReference>
<dbReference type="Pfam" id="PF17763">
    <property type="entry name" value="Asparaginase_C"/>
    <property type="match status" value="1"/>
</dbReference>
<feature type="domain" description="L-asparaginase N-terminal" evidence="2">
    <location>
        <begin position="2"/>
        <end position="188"/>
    </location>
</feature>
<dbReference type="InterPro" id="IPR037152">
    <property type="entry name" value="L-asparaginase_N_sf"/>
</dbReference>
<dbReference type="SMART" id="SM00870">
    <property type="entry name" value="Asparaginase"/>
    <property type="match status" value="1"/>
</dbReference>
<dbReference type="GO" id="GO:0009066">
    <property type="term" value="P:aspartate family amino acid metabolic process"/>
    <property type="evidence" value="ECO:0007669"/>
    <property type="project" value="UniProtKB-ARBA"/>
</dbReference>
<dbReference type="Pfam" id="PF00710">
    <property type="entry name" value="Asparaginase"/>
    <property type="match status" value="1"/>
</dbReference>